<sequence>MSGPVAMALGPFAFEAIGFGYDGVSRKVQTPWADVQVAQSLNQQQWTGPTSEEISIKGVLFPAEFGGQSSLSGIVSAAMSGTPLMLVSGDQNEGLIHGTFTIQSVDEDRSFHDRRGTARRNSYTISLKRYADGDPAGFSLSDAIGSIVSPVVNLFG</sequence>
<name>A0A6A8A274_9HYPH</name>
<protein>
    <submittedName>
        <fullName evidence="1">Phage tail protein</fullName>
    </submittedName>
</protein>
<evidence type="ECO:0000313" key="2">
    <source>
        <dbReference type="Proteomes" id="UP000435138"/>
    </source>
</evidence>
<keyword evidence="2" id="KW-1185">Reference proteome</keyword>
<proteinExistence type="predicted"/>
<dbReference type="EMBL" id="WIXI01000022">
    <property type="protein sequence ID" value="MQY44514.1"/>
    <property type="molecule type" value="Genomic_DNA"/>
</dbReference>
<dbReference type="Proteomes" id="UP000435138">
    <property type="component" value="Unassembled WGS sequence"/>
</dbReference>
<evidence type="ECO:0000313" key="1">
    <source>
        <dbReference type="EMBL" id="MQY44514.1"/>
    </source>
</evidence>
<dbReference type="InterPro" id="IPR016912">
    <property type="entry name" value="Phage_P2_GpU"/>
</dbReference>
<dbReference type="PIRSF" id="PIRSF029208">
    <property type="entry name" value="Phage_tail_GPU"/>
    <property type="match status" value="1"/>
</dbReference>
<dbReference type="Pfam" id="PF06995">
    <property type="entry name" value="Phage_P2_GpU"/>
    <property type="match status" value="1"/>
</dbReference>
<dbReference type="AlphaFoldDB" id="A0A6A8A274"/>
<dbReference type="RefSeq" id="WP_153352087.1">
    <property type="nucleotide sequence ID" value="NZ_WIXI01000022.1"/>
</dbReference>
<reference evidence="1 2" key="1">
    <citation type="submission" date="2019-11" db="EMBL/GenBank/DDBJ databases">
        <title>Genome analysis of Rhizobacterium cereale a novel genus and species isolated from maize roots in North Spain.</title>
        <authorList>
            <person name="Menendez E."/>
            <person name="Flores-Felix J.D."/>
            <person name="Ramirez-Bahena M.-H."/>
            <person name="Igual J.M."/>
            <person name="Garcia-Fraile P."/>
            <person name="Peix A."/>
            <person name="Velazquez E."/>
        </authorList>
    </citation>
    <scope>NUCLEOTIDE SEQUENCE [LARGE SCALE GENOMIC DNA]</scope>
    <source>
        <strain evidence="1 2">RZME27</strain>
    </source>
</reference>
<dbReference type="InterPro" id="IPR009734">
    <property type="entry name" value="Myoviridae_GpU"/>
</dbReference>
<accession>A0A6A8A274</accession>
<organism evidence="1 2">
    <name type="scientific">Endobacterium cereale</name>
    <dbReference type="NCBI Taxonomy" id="2663029"/>
    <lineage>
        <taxon>Bacteria</taxon>
        <taxon>Pseudomonadati</taxon>
        <taxon>Pseudomonadota</taxon>
        <taxon>Alphaproteobacteria</taxon>
        <taxon>Hyphomicrobiales</taxon>
        <taxon>Rhizobiaceae</taxon>
        <taxon>Endobacterium</taxon>
    </lineage>
</organism>
<gene>
    <name evidence="1" type="ORF">GAO09_00295</name>
</gene>
<comment type="caution">
    <text evidence="1">The sequence shown here is derived from an EMBL/GenBank/DDBJ whole genome shotgun (WGS) entry which is preliminary data.</text>
</comment>